<dbReference type="PATRIC" id="fig|1339349.3.peg.612"/>
<sequence>MGNTEFLNLFHIFNSIRSCVQNYFFTPEIEIVKQLKNNEV</sequence>
<proteinExistence type="predicted"/>
<dbReference type="EMBL" id="JNHN01000077">
    <property type="protein sequence ID" value="KDS57776.1"/>
    <property type="molecule type" value="Genomic_DNA"/>
</dbReference>
<comment type="caution">
    <text evidence="1">The sequence shown here is derived from an EMBL/GenBank/DDBJ whole genome shotgun (WGS) entry which is preliminary data.</text>
</comment>
<evidence type="ECO:0000313" key="1">
    <source>
        <dbReference type="EMBL" id="KDS57776.1"/>
    </source>
</evidence>
<name>A0A078SBT9_BACUN</name>
<accession>A0A078SBT9</accession>
<reference evidence="1 2" key="1">
    <citation type="submission" date="2014-04" db="EMBL/GenBank/DDBJ databases">
        <authorList>
            <person name="Sears C."/>
            <person name="Carroll K."/>
            <person name="Sack B.R."/>
            <person name="Qadri F."/>
            <person name="Myers L.L."/>
            <person name="Chung G.-T."/>
            <person name="Escheverria P."/>
            <person name="Fraser C.M."/>
            <person name="Sadzewicz L."/>
            <person name="Shefchek K.A."/>
            <person name="Tallon L."/>
            <person name="Das S.P."/>
            <person name="Daugherty S."/>
            <person name="Mongodin E.F."/>
        </authorList>
    </citation>
    <scope>NUCLEOTIDE SEQUENCE [LARGE SCALE GENOMIC DNA]</scope>
    <source>
        <strain evidence="1 2">3978 T3 ii</strain>
    </source>
</reference>
<protein>
    <submittedName>
        <fullName evidence="1">Uncharacterized protein</fullName>
    </submittedName>
</protein>
<organism evidence="1 2">
    <name type="scientific">Bacteroides uniformis str. 3978 T3 ii</name>
    <dbReference type="NCBI Taxonomy" id="1339349"/>
    <lineage>
        <taxon>Bacteria</taxon>
        <taxon>Pseudomonadati</taxon>
        <taxon>Bacteroidota</taxon>
        <taxon>Bacteroidia</taxon>
        <taxon>Bacteroidales</taxon>
        <taxon>Bacteroidaceae</taxon>
        <taxon>Bacteroides</taxon>
    </lineage>
</organism>
<dbReference type="AlphaFoldDB" id="A0A078SBT9"/>
<dbReference type="Proteomes" id="UP000028013">
    <property type="component" value="Unassembled WGS sequence"/>
</dbReference>
<gene>
    <name evidence="1" type="ORF">M094_3775</name>
</gene>
<evidence type="ECO:0000313" key="2">
    <source>
        <dbReference type="Proteomes" id="UP000028013"/>
    </source>
</evidence>